<dbReference type="EMBL" id="JBHSEK010000023">
    <property type="protein sequence ID" value="MFC4492240.1"/>
    <property type="molecule type" value="Genomic_DNA"/>
</dbReference>
<dbReference type="PANTHER" id="PTHR39431:SF1">
    <property type="entry name" value="FRPA_C-RELATED PROTEIN"/>
    <property type="match status" value="1"/>
</dbReference>
<reference evidence="2" key="1">
    <citation type="journal article" date="2019" name="Int. J. Syst. Evol. Microbiol.">
        <title>The Global Catalogue of Microorganisms (GCM) 10K type strain sequencing project: providing services to taxonomists for standard genome sequencing and annotation.</title>
        <authorList>
            <consortium name="The Broad Institute Genomics Platform"/>
            <consortium name="The Broad Institute Genome Sequencing Center for Infectious Disease"/>
            <person name="Wu L."/>
            <person name="Ma J."/>
        </authorList>
    </citation>
    <scope>NUCLEOTIDE SEQUENCE [LARGE SCALE GENOMIC DNA]</scope>
    <source>
        <strain evidence="2">CGMCC 4.7608</strain>
    </source>
</reference>
<comment type="caution">
    <text evidence="1">The sequence shown here is derived from an EMBL/GenBank/DDBJ whole genome shotgun (WGS) entry which is preliminary data.</text>
</comment>
<evidence type="ECO:0000313" key="1">
    <source>
        <dbReference type="EMBL" id="MFC4492240.1"/>
    </source>
</evidence>
<keyword evidence="2" id="KW-1185">Reference proteome</keyword>
<sequence length="409" mass="45938">MAQKPQIIINQFHGNPILDNFTPGHVNLSFYGKDGSYQGTYGANHAGDLHGILEETETNKVRMSKGSAWYSQTFLSVEEAQFQKALNYARTSVKRTLDKEIGYQLIGGNCVDFATQALCMVNEDVHGYLKDLSALKAYSKLRGASCPVDKSTRQRRSLQQNVDELERLYGVKILPVNVSSIGYPRVFYTDFRHVDDCYATPRYNRRSGPVDKPSNYSWDVVKEFVLTFGTNCPVTRKYVAQNLPIVSPIVINLDGKGIVTKSIFDSNVQFDFDGSGEKYFTGWITKGSGFLFWDPEGDNMIRDASKMFGGGQAGEGFKKLAQLDQNKDGIIDSQDPAFQQLKVWIDHNEDGVADPSEIYTLAELGIEALSLDYATVNIEDEHHNLIGERAHAIVNGQRREMSDVYFKYH</sequence>
<organism evidence="1 2">
    <name type="scientific">Chromobacterium aquaticum</name>
    <dbReference type="NCBI Taxonomy" id="467180"/>
    <lineage>
        <taxon>Bacteria</taxon>
        <taxon>Pseudomonadati</taxon>
        <taxon>Pseudomonadota</taxon>
        <taxon>Betaproteobacteria</taxon>
        <taxon>Neisseriales</taxon>
        <taxon>Chromobacteriaceae</taxon>
        <taxon>Chromobacterium</taxon>
    </lineage>
</organism>
<gene>
    <name evidence="1" type="ORF">ACFO0R_21745</name>
</gene>
<protein>
    <submittedName>
        <fullName evidence="1">DUF4419 domain-containing protein</fullName>
    </submittedName>
</protein>
<accession>A0ABV9A0A5</accession>
<evidence type="ECO:0000313" key="2">
    <source>
        <dbReference type="Proteomes" id="UP001595999"/>
    </source>
</evidence>
<dbReference type="PANTHER" id="PTHR39431">
    <property type="entry name" value="FRPA/C-RELATED PROTEIN"/>
    <property type="match status" value="1"/>
</dbReference>
<proteinExistence type="predicted"/>
<dbReference type="RefSeq" id="WP_231461401.1">
    <property type="nucleotide sequence ID" value="NZ_JAJOHW010000031.1"/>
</dbReference>
<name>A0ABV9A0A5_9NEIS</name>
<dbReference type="Proteomes" id="UP001595999">
    <property type="component" value="Unassembled WGS sequence"/>
</dbReference>